<proteinExistence type="predicted"/>
<dbReference type="AlphaFoldDB" id="A0A183UEM2"/>
<gene>
    <name evidence="1" type="ORF">TCNE_LOCUS6942</name>
</gene>
<dbReference type="InterPro" id="IPR040271">
    <property type="entry name" value="T19C3.2-like"/>
</dbReference>
<reference evidence="3" key="1">
    <citation type="submission" date="2016-06" db="UniProtKB">
        <authorList>
            <consortium name="WormBaseParasite"/>
        </authorList>
    </citation>
    <scope>IDENTIFICATION</scope>
</reference>
<evidence type="ECO:0000313" key="2">
    <source>
        <dbReference type="Proteomes" id="UP000050794"/>
    </source>
</evidence>
<keyword evidence="2" id="KW-1185">Reference proteome</keyword>
<dbReference type="WBParaSite" id="TCNE_0000694201-mRNA-1">
    <property type="protein sequence ID" value="TCNE_0000694201-mRNA-1"/>
    <property type="gene ID" value="TCNE_0000694201"/>
</dbReference>
<dbReference type="PANTHER" id="PTHR37443">
    <property type="entry name" value="PROTEIN CBG09852-RELATED"/>
    <property type="match status" value="1"/>
</dbReference>
<evidence type="ECO:0000313" key="1">
    <source>
        <dbReference type="EMBL" id="VDM38263.1"/>
    </source>
</evidence>
<dbReference type="Proteomes" id="UP000050794">
    <property type="component" value="Unassembled WGS sequence"/>
</dbReference>
<reference evidence="1 2" key="2">
    <citation type="submission" date="2018-11" db="EMBL/GenBank/DDBJ databases">
        <authorList>
            <consortium name="Pathogen Informatics"/>
        </authorList>
    </citation>
    <scope>NUCLEOTIDE SEQUENCE [LARGE SCALE GENOMIC DNA]</scope>
</reference>
<evidence type="ECO:0000313" key="3">
    <source>
        <dbReference type="WBParaSite" id="TCNE_0000694201-mRNA-1"/>
    </source>
</evidence>
<dbReference type="EMBL" id="UYWY01019584">
    <property type="protein sequence ID" value="VDM38263.1"/>
    <property type="molecule type" value="Genomic_DNA"/>
</dbReference>
<name>A0A183UEM2_TOXCA</name>
<sequence>MTAQAVDMSIGLCEVWSPRNTTSIEFLGAVVLESIRDQIWALKPANCISIGTKRYCCCTPYKPNPCEAKCTLDACNGDHSFTAQQLVALRKKWFNSHHA</sequence>
<organism evidence="2 3">
    <name type="scientific">Toxocara canis</name>
    <name type="common">Canine roundworm</name>
    <dbReference type="NCBI Taxonomy" id="6265"/>
    <lineage>
        <taxon>Eukaryota</taxon>
        <taxon>Metazoa</taxon>
        <taxon>Ecdysozoa</taxon>
        <taxon>Nematoda</taxon>
        <taxon>Chromadorea</taxon>
        <taxon>Rhabditida</taxon>
        <taxon>Spirurina</taxon>
        <taxon>Ascaridomorpha</taxon>
        <taxon>Ascaridoidea</taxon>
        <taxon>Toxocaridae</taxon>
        <taxon>Toxocara</taxon>
    </lineage>
</organism>
<accession>A0A183UEM2</accession>
<dbReference type="PANTHER" id="PTHR37443:SF1">
    <property type="entry name" value="PROTEIN CBG23797"/>
    <property type="match status" value="1"/>
</dbReference>
<protein>
    <submittedName>
        <fullName evidence="3">CxC6 domain-containing protein</fullName>
    </submittedName>
</protein>